<keyword evidence="3" id="KW-1185">Reference proteome</keyword>
<evidence type="ECO:0000256" key="1">
    <source>
        <dbReference type="SAM" id="MobiDB-lite"/>
    </source>
</evidence>
<feature type="compositionally biased region" description="Low complexity" evidence="1">
    <location>
        <begin position="298"/>
        <end position="309"/>
    </location>
</feature>
<organism evidence="2 3">
    <name type="scientific">Diploscapter pachys</name>
    <dbReference type="NCBI Taxonomy" id="2018661"/>
    <lineage>
        <taxon>Eukaryota</taxon>
        <taxon>Metazoa</taxon>
        <taxon>Ecdysozoa</taxon>
        <taxon>Nematoda</taxon>
        <taxon>Chromadorea</taxon>
        <taxon>Rhabditida</taxon>
        <taxon>Rhabditina</taxon>
        <taxon>Rhabditomorpha</taxon>
        <taxon>Rhabditoidea</taxon>
        <taxon>Rhabditidae</taxon>
        <taxon>Diploscapter</taxon>
    </lineage>
</organism>
<accession>A0A2A2K9J1</accession>
<dbReference type="AlphaFoldDB" id="A0A2A2K9J1"/>
<feature type="region of interest" description="Disordered" evidence="1">
    <location>
        <begin position="285"/>
        <end position="315"/>
    </location>
</feature>
<dbReference type="Proteomes" id="UP000218231">
    <property type="component" value="Unassembled WGS sequence"/>
</dbReference>
<feature type="region of interest" description="Disordered" evidence="1">
    <location>
        <begin position="359"/>
        <end position="411"/>
    </location>
</feature>
<proteinExistence type="predicted"/>
<feature type="region of interest" description="Disordered" evidence="1">
    <location>
        <begin position="74"/>
        <end position="105"/>
    </location>
</feature>
<feature type="compositionally biased region" description="Basic and acidic residues" evidence="1">
    <location>
        <begin position="381"/>
        <end position="393"/>
    </location>
</feature>
<reference evidence="2 3" key="1">
    <citation type="journal article" date="2017" name="Curr. Biol.">
        <title>Genome architecture and evolution of a unichromosomal asexual nematode.</title>
        <authorList>
            <person name="Fradin H."/>
            <person name="Zegar C."/>
            <person name="Gutwein M."/>
            <person name="Lucas J."/>
            <person name="Kovtun M."/>
            <person name="Corcoran D."/>
            <person name="Baugh L.R."/>
            <person name="Kiontke K."/>
            <person name="Gunsalus K."/>
            <person name="Fitch D.H."/>
            <person name="Piano F."/>
        </authorList>
    </citation>
    <scope>NUCLEOTIDE SEQUENCE [LARGE SCALE GENOMIC DNA]</scope>
    <source>
        <strain evidence="2">PF1309</strain>
    </source>
</reference>
<evidence type="ECO:0000313" key="2">
    <source>
        <dbReference type="EMBL" id="PAV70598.1"/>
    </source>
</evidence>
<feature type="compositionally biased region" description="Low complexity" evidence="1">
    <location>
        <begin position="83"/>
        <end position="98"/>
    </location>
</feature>
<protein>
    <submittedName>
        <fullName evidence="2">Uncharacterized protein</fullName>
    </submittedName>
</protein>
<evidence type="ECO:0000313" key="3">
    <source>
        <dbReference type="Proteomes" id="UP000218231"/>
    </source>
</evidence>
<gene>
    <name evidence="2" type="ORF">WR25_02021</name>
</gene>
<dbReference type="EMBL" id="LIAE01009236">
    <property type="protein sequence ID" value="PAV70598.1"/>
    <property type="molecule type" value="Genomic_DNA"/>
</dbReference>
<sequence length="447" mass="49022">MPEQSTSSTLIHWSATEDGRVMRSIATQTDPPPLSMDDFILAEHCARIAEMNGLVQDGDELVKKFGAMSIVDKEKQKQAQEQTTTSTSNSANTATTANVSEPSKSTDAISFSLPGSFPLPVPEHEKDYNWISQPPLIAQHFAEREYMGIQTEEVRICLSQPAASQSQSVPIIPVLPSPFSESPISVNFSIPPPPLPPAPLVCPSFIPPAAQFPIPPIPPMPLPFSAAATPMFTPQMEPPQLQIETASFFLPTCPPPSFMKIVPAPPPVAPGKWHPKPVPAFVKHVASPQSQSPAPGFDSPSDPVPSSSSLATYIPGPPPPQLLSSYLERNIVKHLSEQTPAGSKPFFLRPKSLSKWLDELSSSESEGLSSEGVYSDDDEETLKQRQAARELRRDKRRRRMQRMKENRSKEAVSIAKKVVDFANANELAKNFTPPEMHIKEPKEDFKD</sequence>
<comment type="caution">
    <text evidence="2">The sequence shown here is derived from an EMBL/GenBank/DDBJ whole genome shotgun (WGS) entry which is preliminary data.</text>
</comment>
<feature type="compositionally biased region" description="Low complexity" evidence="1">
    <location>
        <begin position="359"/>
        <end position="371"/>
    </location>
</feature>
<name>A0A2A2K9J1_9BILA</name>